<reference evidence="1" key="1">
    <citation type="journal article" date="2014" name="Front. Microbiol.">
        <title>High frequency of phylogenetically diverse reductive dehalogenase-homologous genes in deep subseafloor sedimentary metagenomes.</title>
        <authorList>
            <person name="Kawai M."/>
            <person name="Futagami T."/>
            <person name="Toyoda A."/>
            <person name="Takaki Y."/>
            <person name="Nishi S."/>
            <person name="Hori S."/>
            <person name="Arai W."/>
            <person name="Tsubouchi T."/>
            <person name="Morono Y."/>
            <person name="Uchiyama I."/>
            <person name="Ito T."/>
            <person name="Fujiyama A."/>
            <person name="Inagaki F."/>
            <person name="Takami H."/>
        </authorList>
    </citation>
    <scope>NUCLEOTIDE SEQUENCE</scope>
    <source>
        <strain evidence="1">Expedition CK06-06</strain>
    </source>
</reference>
<dbReference type="GO" id="GO:0005992">
    <property type="term" value="P:trehalose biosynthetic process"/>
    <property type="evidence" value="ECO:0007669"/>
    <property type="project" value="InterPro"/>
</dbReference>
<dbReference type="Pfam" id="PF00982">
    <property type="entry name" value="Glyco_transf_20"/>
    <property type="match status" value="1"/>
</dbReference>
<feature type="non-terminal residue" evidence="1">
    <location>
        <position position="1"/>
    </location>
</feature>
<accession>X1GA75</accession>
<name>X1GA75_9ZZZZ</name>
<dbReference type="SUPFAM" id="SSF53756">
    <property type="entry name" value="UDP-Glycosyltransferase/glycogen phosphorylase"/>
    <property type="match status" value="1"/>
</dbReference>
<dbReference type="AlphaFoldDB" id="X1GA75"/>
<dbReference type="InterPro" id="IPR001830">
    <property type="entry name" value="Glyco_trans_20"/>
</dbReference>
<dbReference type="Gene3D" id="3.40.50.2000">
    <property type="entry name" value="Glycogen Phosphorylase B"/>
    <property type="match status" value="1"/>
</dbReference>
<dbReference type="PANTHER" id="PTHR10788">
    <property type="entry name" value="TREHALOSE-6-PHOSPHATE SYNTHASE"/>
    <property type="match status" value="1"/>
</dbReference>
<organism evidence="1">
    <name type="scientific">marine sediment metagenome</name>
    <dbReference type="NCBI Taxonomy" id="412755"/>
    <lineage>
        <taxon>unclassified sequences</taxon>
        <taxon>metagenomes</taxon>
        <taxon>ecological metagenomes</taxon>
    </lineage>
</organism>
<gene>
    <name evidence="1" type="ORF">S03H2_40125</name>
</gene>
<dbReference type="PANTHER" id="PTHR10788:SF106">
    <property type="entry name" value="BCDNA.GH08860"/>
    <property type="match status" value="1"/>
</dbReference>
<proteinExistence type="predicted"/>
<dbReference type="EMBL" id="BARU01024856">
    <property type="protein sequence ID" value="GAH54122.1"/>
    <property type="molecule type" value="Genomic_DNA"/>
</dbReference>
<feature type="non-terminal residue" evidence="1">
    <location>
        <position position="274"/>
    </location>
</feature>
<evidence type="ECO:0000313" key="1">
    <source>
        <dbReference type="EMBL" id="GAH54122.1"/>
    </source>
</evidence>
<protein>
    <submittedName>
        <fullName evidence="1">Uncharacterized protein</fullName>
    </submittedName>
</protein>
<comment type="caution">
    <text evidence="1">The sequence shown here is derived from an EMBL/GenBank/DDBJ whole genome shotgun (WGS) entry which is preliminary data.</text>
</comment>
<sequence length="274" mass="31436">QEKLGDYLFLVVSNREPYIHTMSGSEIICNRPVSGLTEALDPVMRASKGTWIAYGSGDADKKAVDSRDRVAVPPEKPEYTLRRVWLTKDEVEGFYLGFANEALWPLCHVTFTAPIFRESDWNTYKKVNQIFAEAVLREVADRKAVVLVQDYHFALLSRLIKEQKPELTVGQFWHIPWPTHEIFRTCPWQKEILEGMLGNDLMGFHVQSFCDNFLDSVERLLKARVDRNKSIVTYQGKTTLVQPFPISVDFDSLSQEASTEAVKQEMDALCRELD</sequence>
<dbReference type="GO" id="GO:0003825">
    <property type="term" value="F:alpha,alpha-trehalose-phosphate synthase (UDP-forming) activity"/>
    <property type="evidence" value="ECO:0007669"/>
    <property type="project" value="TreeGrafter"/>
</dbReference>